<accession>C0W2A3</accession>
<feature type="region of interest" description="Disordered" evidence="2">
    <location>
        <begin position="535"/>
        <end position="560"/>
    </location>
</feature>
<dbReference type="eggNOG" id="COG2340">
    <property type="taxonomic scope" value="Bacteria"/>
</dbReference>
<dbReference type="Gene3D" id="3.40.33.10">
    <property type="entry name" value="CAP"/>
    <property type="match status" value="1"/>
</dbReference>
<feature type="coiled-coil region" evidence="1">
    <location>
        <begin position="574"/>
        <end position="615"/>
    </location>
</feature>
<evidence type="ECO:0000256" key="1">
    <source>
        <dbReference type="SAM" id="Coils"/>
    </source>
</evidence>
<dbReference type="SUPFAM" id="SSF55797">
    <property type="entry name" value="PR-1-like"/>
    <property type="match status" value="1"/>
</dbReference>
<dbReference type="EMBL" id="ACFG01000038">
    <property type="protein sequence ID" value="EEH63194.1"/>
    <property type="molecule type" value="Genomic_DNA"/>
</dbReference>
<keyword evidence="1" id="KW-0175">Coiled coil</keyword>
<dbReference type="AlphaFoldDB" id="C0W2A3"/>
<dbReference type="Pfam" id="PF00188">
    <property type="entry name" value="CAP"/>
    <property type="match status" value="1"/>
</dbReference>
<dbReference type="InterPro" id="IPR014044">
    <property type="entry name" value="CAP_dom"/>
</dbReference>
<organism evidence="4 5">
    <name type="scientific">Gleimia coleocanis DSM 15436</name>
    <dbReference type="NCBI Taxonomy" id="525245"/>
    <lineage>
        <taxon>Bacteria</taxon>
        <taxon>Bacillati</taxon>
        <taxon>Actinomycetota</taxon>
        <taxon>Actinomycetes</taxon>
        <taxon>Actinomycetales</taxon>
        <taxon>Actinomycetaceae</taxon>
        <taxon>Gleimia</taxon>
    </lineage>
</organism>
<sequence>MGGGTSSPALAPKASADKSTTQSAPETTDQGTNKVVTPEVKEVTPEVKEDIAPSAQVVASVPIVTVPTYRVVTPVAPHFAPSIEGIIAPAPGAYKPVPSNPNTKDGGIVAPAPGGSPVTPDVPKEVDHLAEAQAKLLVARDKLAKASADLASLQATRDAVAEELMMAKGRLAEAQKVLDEAKATLQELRAANAEYIQAQARLAETTKAVQEHEARLVALNAALTKAQGTHTTAQDNLATARAEAETATANFTKAKQARNEAVTAYNEAVKAEQANPTGPIDWTASSKQDKAKIIALAIMEKWNAYRASEGLEAIAFHDDIVNTSVAHSERMAGDFGFNHDMNIRLDGYSYYTYMENIAISGYFDETGVDVAEQVDGIFSGWKASKGHNANLLNGSINAGGVGIYIDDEGNIFATMRGFALTDADEHTDFFAPKSGQDSYDLNIEENTEAREDSPHNYTHARNFNKIETTEERVVDVTRAPREIDSSAKDEAEKAYNEAKMAKDKAEDAVAKAEAEVATAQVAMDEAQDAIQIESGKTEGLNEAKADAQAEADKYPAPGGLPEAEQAVATTQGIVDATAKEVADAEAKAQQSEANVEAKKADVAKAQVEVDKAEQAVDALTPKN</sequence>
<dbReference type="Proteomes" id="UP000010301">
    <property type="component" value="Unassembled WGS sequence"/>
</dbReference>
<proteinExistence type="predicted"/>
<dbReference type="OrthoDB" id="68195at2"/>
<feature type="region of interest" description="Disordered" evidence="2">
    <location>
        <begin position="1"/>
        <end position="47"/>
    </location>
</feature>
<dbReference type="Gene3D" id="1.10.287.1490">
    <property type="match status" value="1"/>
</dbReference>
<gene>
    <name evidence="4" type="ORF">HMPREF0044_1543</name>
</gene>
<protein>
    <submittedName>
        <fullName evidence="4">SCP-like protein</fullName>
    </submittedName>
</protein>
<dbReference type="RefSeq" id="WP_006546408.1">
    <property type="nucleotide sequence ID" value="NZ_DS999542.1"/>
</dbReference>
<dbReference type="HOGENOM" id="CLU_438467_0_0_11"/>
<evidence type="ECO:0000259" key="3">
    <source>
        <dbReference type="Pfam" id="PF00188"/>
    </source>
</evidence>
<dbReference type="STRING" id="525245.HMPREF0044_1543"/>
<feature type="coiled-coil region" evidence="1">
    <location>
        <begin position="488"/>
        <end position="529"/>
    </location>
</feature>
<feature type="domain" description="SCP" evidence="3">
    <location>
        <begin position="301"/>
        <end position="410"/>
    </location>
</feature>
<dbReference type="CDD" id="cd05379">
    <property type="entry name" value="CAP_bacterial"/>
    <property type="match status" value="1"/>
</dbReference>
<dbReference type="InterPro" id="IPR035940">
    <property type="entry name" value="CAP_sf"/>
</dbReference>
<feature type="compositionally biased region" description="Polar residues" evidence="2">
    <location>
        <begin position="17"/>
        <end position="33"/>
    </location>
</feature>
<evidence type="ECO:0000256" key="2">
    <source>
        <dbReference type="SAM" id="MobiDB-lite"/>
    </source>
</evidence>
<name>C0W2A3_9ACTO</name>
<evidence type="ECO:0000313" key="5">
    <source>
        <dbReference type="Proteomes" id="UP000010301"/>
    </source>
</evidence>
<evidence type="ECO:0000313" key="4">
    <source>
        <dbReference type="EMBL" id="EEH63194.1"/>
    </source>
</evidence>
<feature type="coiled-coil region" evidence="1">
    <location>
        <begin position="129"/>
        <end position="274"/>
    </location>
</feature>
<comment type="caution">
    <text evidence="4">The sequence shown here is derived from an EMBL/GenBank/DDBJ whole genome shotgun (WGS) entry which is preliminary data.</text>
</comment>
<reference evidence="4 5" key="1">
    <citation type="submission" date="2009-01" db="EMBL/GenBank/DDBJ databases">
        <authorList>
            <person name="Qin X."/>
            <person name="Bachman B."/>
            <person name="Battles P."/>
            <person name="Bell A."/>
            <person name="Bess C."/>
            <person name="Bickham C."/>
            <person name="Chaboub L."/>
            <person name="Chen D."/>
            <person name="Coyle M."/>
            <person name="Deiros D.R."/>
            <person name="Dinh H."/>
            <person name="Forbes L."/>
            <person name="Fowler G."/>
            <person name="Francisco L."/>
            <person name="Fu Q."/>
            <person name="Gubbala S."/>
            <person name="Hale W."/>
            <person name="Han Y."/>
            <person name="Hemphill L."/>
            <person name="Highlander S.K."/>
            <person name="Hirani K."/>
            <person name="Hogues M."/>
            <person name="Jackson L."/>
            <person name="Jakkamsetti A."/>
            <person name="Javaid M."/>
            <person name="Jiang H."/>
            <person name="Korchina V."/>
            <person name="Kovar C."/>
            <person name="Lara F."/>
            <person name="Lee S."/>
            <person name="Mata R."/>
            <person name="Mathew T."/>
            <person name="Moen C."/>
            <person name="Morales K."/>
            <person name="Munidasa M."/>
            <person name="Nazareth L."/>
            <person name="Ngo R."/>
            <person name="Nguyen L."/>
            <person name="Okwuonu G."/>
            <person name="Ongeri F."/>
            <person name="Patil S."/>
            <person name="Petrosino J."/>
            <person name="Pham C."/>
            <person name="Pham P."/>
            <person name="Pu L.-L."/>
            <person name="Puazo M."/>
            <person name="Raj R."/>
            <person name="Reid J."/>
            <person name="Rouhana J."/>
            <person name="Saada N."/>
            <person name="Shang Y."/>
            <person name="Simmons D."/>
            <person name="Thornton R."/>
            <person name="Warren J."/>
            <person name="Weissenberger G."/>
            <person name="Zhang J."/>
            <person name="Zhang L."/>
            <person name="Zhou C."/>
            <person name="Zhu D."/>
            <person name="Muzny D."/>
            <person name="Worley K."/>
            <person name="Gibbs R."/>
        </authorList>
    </citation>
    <scope>NUCLEOTIDE SEQUENCE [LARGE SCALE GENOMIC DNA]</scope>
    <source>
        <strain evidence="4 5">DSM 15436</strain>
    </source>
</reference>
<keyword evidence="5" id="KW-1185">Reference proteome</keyword>
<feature type="region of interest" description="Disordered" evidence="2">
    <location>
        <begin position="100"/>
        <end position="121"/>
    </location>
</feature>
<feature type="compositionally biased region" description="Basic and acidic residues" evidence="2">
    <location>
        <begin position="535"/>
        <end position="553"/>
    </location>
</feature>